<proteinExistence type="inferred from homology"/>
<dbReference type="SUPFAM" id="SSF48019">
    <property type="entry name" value="post-AAA+ oligomerization domain-like"/>
    <property type="match status" value="1"/>
</dbReference>
<dbReference type="PANTHER" id="PTHR13779:SF7">
    <property type="entry name" value="ATPASE WRNIP1"/>
    <property type="match status" value="1"/>
</dbReference>
<dbReference type="Pfam" id="PF05496">
    <property type="entry name" value="RuvB_N"/>
    <property type="match status" value="1"/>
</dbReference>
<feature type="domain" description="AAA+ ATPase" evidence="7">
    <location>
        <begin position="58"/>
        <end position="175"/>
    </location>
</feature>
<dbReference type="GO" id="GO:0000731">
    <property type="term" value="P:DNA synthesis involved in DNA repair"/>
    <property type="evidence" value="ECO:0007669"/>
    <property type="project" value="TreeGrafter"/>
</dbReference>
<dbReference type="Gene3D" id="1.10.3710.10">
    <property type="entry name" value="DNA polymerase III clamp loader subunits, C-terminal domain"/>
    <property type="match status" value="1"/>
</dbReference>
<dbReference type="InterPro" id="IPR021886">
    <property type="entry name" value="MgsA_C"/>
</dbReference>
<comment type="function">
    <text evidence="1">DNA-dependent ATPase that plays important roles in cellular responses to stalled DNA replication processes.</text>
</comment>
<dbReference type="InterPro" id="IPR008921">
    <property type="entry name" value="DNA_pol3_clamp-load_cplx_C"/>
</dbReference>
<evidence type="ECO:0000256" key="6">
    <source>
        <dbReference type="ARBA" id="ARBA00022840"/>
    </source>
</evidence>
<reference evidence="8 9" key="1">
    <citation type="submission" date="2019-02" db="EMBL/GenBank/DDBJ databases">
        <title>Deep-cultivation of Planctomycetes and their phenomic and genomic characterization uncovers novel biology.</title>
        <authorList>
            <person name="Wiegand S."/>
            <person name="Jogler M."/>
            <person name="Boedeker C."/>
            <person name="Pinto D."/>
            <person name="Vollmers J."/>
            <person name="Rivas-Marin E."/>
            <person name="Kohn T."/>
            <person name="Peeters S.H."/>
            <person name="Heuer A."/>
            <person name="Rast P."/>
            <person name="Oberbeckmann S."/>
            <person name="Bunk B."/>
            <person name="Jeske O."/>
            <person name="Meyerdierks A."/>
            <person name="Storesund J.E."/>
            <person name="Kallscheuer N."/>
            <person name="Luecker S."/>
            <person name="Lage O.M."/>
            <person name="Pohl T."/>
            <person name="Merkel B.J."/>
            <person name="Hornburger P."/>
            <person name="Mueller R.-W."/>
            <person name="Bruemmer F."/>
            <person name="Labrenz M."/>
            <person name="Spormann A.M."/>
            <person name="Op Den Camp H."/>
            <person name="Overmann J."/>
            <person name="Amann R."/>
            <person name="Jetten M.S.M."/>
            <person name="Mascher T."/>
            <person name="Medema M.H."/>
            <person name="Devos D.P."/>
            <person name="Kaster A.-K."/>
            <person name="Ovreas L."/>
            <person name="Rohde M."/>
            <person name="Galperin M.Y."/>
            <person name="Jogler C."/>
        </authorList>
    </citation>
    <scope>NUCLEOTIDE SEQUENCE [LARGE SCALE GENOMIC DNA]</scope>
    <source>
        <strain evidence="8 9">Pan14r</strain>
    </source>
</reference>
<evidence type="ECO:0000313" key="9">
    <source>
        <dbReference type="Proteomes" id="UP000317238"/>
    </source>
</evidence>
<dbReference type="Gene3D" id="3.40.50.300">
    <property type="entry name" value="P-loop containing nucleotide triphosphate hydrolases"/>
    <property type="match status" value="1"/>
</dbReference>
<gene>
    <name evidence="8" type="primary">rarA</name>
    <name evidence="8" type="ORF">Pan14r_13150</name>
</gene>
<evidence type="ECO:0000256" key="1">
    <source>
        <dbReference type="ARBA" id="ARBA00002393"/>
    </source>
</evidence>
<dbReference type="Proteomes" id="UP000317238">
    <property type="component" value="Unassembled WGS sequence"/>
</dbReference>
<dbReference type="AlphaFoldDB" id="A0A5C5Y2W9"/>
<dbReference type="FunFam" id="3.40.50.300:FF:000137">
    <property type="entry name" value="Replication-associated recombination protein A"/>
    <property type="match status" value="1"/>
</dbReference>
<evidence type="ECO:0000256" key="3">
    <source>
        <dbReference type="ARBA" id="ARBA00020776"/>
    </source>
</evidence>
<protein>
    <recommendedName>
        <fullName evidence="3">Replication-associated recombination protein A</fullName>
    </recommendedName>
</protein>
<dbReference type="InterPro" id="IPR008824">
    <property type="entry name" value="RuvB-like_N"/>
</dbReference>
<dbReference type="GO" id="GO:0005524">
    <property type="term" value="F:ATP binding"/>
    <property type="evidence" value="ECO:0007669"/>
    <property type="project" value="UniProtKB-KW"/>
</dbReference>
<name>A0A5C5Y2W9_9PLAN</name>
<dbReference type="FunFam" id="1.10.3710.10:FF:000003">
    <property type="entry name" value="ATPase, AAA family protein"/>
    <property type="match status" value="1"/>
</dbReference>
<keyword evidence="5" id="KW-0547">Nucleotide-binding</keyword>
<keyword evidence="9" id="KW-1185">Reference proteome</keyword>
<sequence>MAAKKQSPSLFDDVEQDNMNAVAPLAARMRPDSLDQYIGQSQILGDGKLLRRMIDSKRLGSIILFGPPGTGKTTLAYLLAKETGTELRQLSAVSSGVKDVREVLAEAGDRIAAGDPPLALFIDEIHRFSKSQQDALLPDVEAGIVSLIGATTANPHFAVNGALISRSQLFQLTSLTPNDVETLLRRALQDPVKGLADHGVSVDDDAIAFLAEACEGDARRALTALEIAVGSAGDGKVDRAAAAESMGNRLAGYDATGDDHYDLASALIKSIRGSDVDAAMYWLARMLEGGEDIRFLCRRLVILASEDIGNADPQALTITVAAMQACEFVGLPEAQLTLSQTVAYLALAPKSNAATRAIGAARRDVRDRPILAVPAALRDAHYSGAKTLGHGDGYIYAHDAAGGIAAQDYLGEDRRYYEPTDRGFEATLAERLTKIRQILGDRGASD</sequence>
<dbReference type="InterPro" id="IPR032423">
    <property type="entry name" value="AAA_assoc_2"/>
</dbReference>
<dbReference type="SMART" id="SM00382">
    <property type="entry name" value="AAA"/>
    <property type="match status" value="1"/>
</dbReference>
<dbReference type="Gene3D" id="1.10.8.60">
    <property type="match status" value="1"/>
</dbReference>
<evidence type="ECO:0000256" key="5">
    <source>
        <dbReference type="ARBA" id="ARBA00022741"/>
    </source>
</evidence>
<dbReference type="FunFam" id="1.10.8.60:FF:000029">
    <property type="entry name" value="Replication-associated recombination protein A"/>
    <property type="match status" value="1"/>
</dbReference>
<dbReference type="Pfam" id="PF12002">
    <property type="entry name" value="MgsA_C"/>
    <property type="match status" value="1"/>
</dbReference>
<evidence type="ECO:0000256" key="2">
    <source>
        <dbReference type="ARBA" id="ARBA00008959"/>
    </source>
</evidence>
<dbReference type="CDD" id="cd00009">
    <property type="entry name" value="AAA"/>
    <property type="match status" value="1"/>
</dbReference>
<dbReference type="Pfam" id="PF16193">
    <property type="entry name" value="AAA_assoc_2"/>
    <property type="match status" value="1"/>
</dbReference>
<keyword evidence="4" id="KW-0235">DNA replication</keyword>
<dbReference type="PANTHER" id="PTHR13779">
    <property type="entry name" value="WERNER HELICASE-INTERACTING PROTEIN 1 FAMILY MEMBER"/>
    <property type="match status" value="1"/>
</dbReference>
<dbReference type="GO" id="GO:0009378">
    <property type="term" value="F:four-way junction helicase activity"/>
    <property type="evidence" value="ECO:0007669"/>
    <property type="project" value="InterPro"/>
</dbReference>
<dbReference type="InterPro" id="IPR051314">
    <property type="entry name" value="AAA_ATPase_RarA/MGS1/WRNIP1"/>
</dbReference>
<dbReference type="FunFam" id="1.20.272.10:FF:000001">
    <property type="entry name" value="Putative AAA family ATPase"/>
    <property type="match status" value="1"/>
</dbReference>
<dbReference type="GO" id="GO:0003677">
    <property type="term" value="F:DNA binding"/>
    <property type="evidence" value="ECO:0007669"/>
    <property type="project" value="InterPro"/>
</dbReference>
<dbReference type="GO" id="GO:0017116">
    <property type="term" value="F:single-stranded DNA helicase activity"/>
    <property type="evidence" value="ECO:0007669"/>
    <property type="project" value="TreeGrafter"/>
</dbReference>
<dbReference type="InterPro" id="IPR003593">
    <property type="entry name" value="AAA+_ATPase"/>
</dbReference>
<evidence type="ECO:0000313" key="8">
    <source>
        <dbReference type="EMBL" id="TWT69031.1"/>
    </source>
</evidence>
<evidence type="ECO:0000256" key="4">
    <source>
        <dbReference type="ARBA" id="ARBA00022705"/>
    </source>
</evidence>
<comment type="caution">
    <text evidence="8">The sequence shown here is derived from an EMBL/GenBank/DDBJ whole genome shotgun (WGS) entry which is preliminary data.</text>
</comment>
<keyword evidence="6" id="KW-0067">ATP-binding</keyword>
<dbReference type="SUPFAM" id="SSF52540">
    <property type="entry name" value="P-loop containing nucleoside triphosphate hydrolases"/>
    <property type="match status" value="1"/>
</dbReference>
<dbReference type="GO" id="GO:0008047">
    <property type="term" value="F:enzyme activator activity"/>
    <property type="evidence" value="ECO:0007669"/>
    <property type="project" value="TreeGrafter"/>
</dbReference>
<dbReference type="Gene3D" id="1.20.272.10">
    <property type="match status" value="1"/>
</dbReference>
<dbReference type="GO" id="GO:0006310">
    <property type="term" value="P:DNA recombination"/>
    <property type="evidence" value="ECO:0007669"/>
    <property type="project" value="InterPro"/>
</dbReference>
<dbReference type="GO" id="GO:0006261">
    <property type="term" value="P:DNA-templated DNA replication"/>
    <property type="evidence" value="ECO:0007669"/>
    <property type="project" value="TreeGrafter"/>
</dbReference>
<organism evidence="8 9">
    <name type="scientific">Crateriforma conspicua</name>
    <dbReference type="NCBI Taxonomy" id="2527996"/>
    <lineage>
        <taxon>Bacteria</taxon>
        <taxon>Pseudomonadati</taxon>
        <taxon>Planctomycetota</taxon>
        <taxon>Planctomycetia</taxon>
        <taxon>Planctomycetales</taxon>
        <taxon>Planctomycetaceae</taxon>
        <taxon>Crateriforma</taxon>
    </lineage>
</organism>
<accession>A0A5C5Y2W9</accession>
<comment type="similarity">
    <text evidence="2">Belongs to the AAA ATPase family. RarA/MGS1/WRNIP1 subfamily.</text>
</comment>
<evidence type="ECO:0000259" key="7">
    <source>
        <dbReference type="SMART" id="SM00382"/>
    </source>
</evidence>
<dbReference type="EMBL" id="SJPL01000001">
    <property type="protein sequence ID" value="TWT69031.1"/>
    <property type="molecule type" value="Genomic_DNA"/>
</dbReference>
<dbReference type="CDD" id="cd18139">
    <property type="entry name" value="HLD_clamp_RarA"/>
    <property type="match status" value="1"/>
</dbReference>
<dbReference type="InterPro" id="IPR027417">
    <property type="entry name" value="P-loop_NTPase"/>
</dbReference>